<gene>
    <name evidence="3" type="ORF">DCS_05856</name>
</gene>
<evidence type="ECO:0000313" key="4">
    <source>
        <dbReference type="Proteomes" id="UP000076580"/>
    </source>
</evidence>
<keyword evidence="4" id="KW-1185">Reference proteome</keyword>
<sequence length="242" mass="25614">MPFLQDFAGCLGRTDQVDVPDSYQYLSEICDASKVPVKISRESFFEAAGVVDPDAGLDTEPKPDGISTGAQAGIAIGIIVAVAAALGGLICFFCRYKGRKIKTAVEVKSCSFQELSSSTTTLPRTLPTPAELSSPPLSTLPQPLPAELSALAPPPPEYTPSSASVDDSLQTQSQTVPPQTPLAWTYLESAMGPQTMAGHGSPLDEKTTPPGTQDRTPSYELEDTSPTTPEPAVQSEKRMEKV</sequence>
<dbReference type="AlphaFoldDB" id="A0A151GP36"/>
<feature type="region of interest" description="Disordered" evidence="1">
    <location>
        <begin position="118"/>
        <end position="176"/>
    </location>
</feature>
<protein>
    <submittedName>
        <fullName evidence="3">Uncharacterized protein</fullName>
    </submittedName>
</protein>
<feature type="transmembrane region" description="Helical" evidence="2">
    <location>
        <begin position="72"/>
        <end position="94"/>
    </location>
</feature>
<dbReference type="EMBL" id="LAYC01000002">
    <property type="protein sequence ID" value="KYK58838.1"/>
    <property type="molecule type" value="Genomic_DNA"/>
</dbReference>
<proteinExistence type="predicted"/>
<dbReference type="RefSeq" id="XP_040658190.1">
    <property type="nucleotide sequence ID" value="XM_040803157.1"/>
</dbReference>
<reference evidence="3 4" key="1">
    <citation type="journal article" date="2016" name="Sci. Rep.">
        <title>Insights into Adaptations to a Near-Obligate Nematode Endoparasitic Lifestyle from the Finished Genome of Drechmeria coniospora.</title>
        <authorList>
            <person name="Zhang L."/>
            <person name="Zhou Z."/>
            <person name="Guo Q."/>
            <person name="Fokkens L."/>
            <person name="Miskei M."/>
            <person name="Pocsi I."/>
            <person name="Zhang W."/>
            <person name="Chen M."/>
            <person name="Wang L."/>
            <person name="Sun Y."/>
            <person name="Donzelli B.G."/>
            <person name="Gibson D.M."/>
            <person name="Nelson D.R."/>
            <person name="Luo J.G."/>
            <person name="Rep M."/>
            <person name="Liu H."/>
            <person name="Yang S."/>
            <person name="Wang J."/>
            <person name="Krasnoff S.B."/>
            <person name="Xu Y."/>
            <person name="Molnar I."/>
            <person name="Lin M."/>
        </authorList>
    </citation>
    <scope>NUCLEOTIDE SEQUENCE [LARGE SCALE GENOMIC DNA]</scope>
    <source>
        <strain evidence="3 4">ARSEF 6962</strain>
    </source>
</reference>
<dbReference type="InParanoid" id="A0A151GP36"/>
<name>A0A151GP36_DRECN</name>
<keyword evidence="2" id="KW-0472">Membrane</keyword>
<dbReference type="Proteomes" id="UP000076580">
    <property type="component" value="Chromosome 02"/>
</dbReference>
<keyword evidence="2" id="KW-1133">Transmembrane helix</keyword>
<feature type="region of interest" description="Disordered" evidence="1">
    <location>
        <begin position="192"/>
        <end position="242"/>
    </location>
</feature>
<dbReference type="GeneID" id="63718499"/>
<evidence type="ECO:0000313" key="3">
    <source>
        <dbReference type="EMBL" id="KYK58838.1"/>
    </source>
</evidence>
<comment type="caution">
    <text evidence="3">The sequence shown here is derived from an EMBL/GenBank/DDBJ whole genome shotgun (WGS) entry which is preliminary data.</text>
</comment>
<evidence type="ECO:0000256" key="1">
    <source>
        <dbReference type="SAM" id="MobiDB-lite"/>
    </source>
</evidence>
<accession>A0A151GP36</accession>
<evidence type="ECO:0000256" key="2">
    <source>
        <dbReference type="SAM" id="Phobius"/>
    </source>
</evidence>
<keyword evidence="2" id="KW-0812">Transmembrane</keyword>
<feature type="compositionally biased region" description="Low complexity" evidence="1">
    <location>
        <begin position="118"/>
        <end position="151"/>
    </location>
</feature>
<feature type="compositionally biased region" description="Polar residues" evidence="1">
    <location>
        <begin position="159"/>
        <end position="169"/>
    </location>
</feature>
<organism evidence="3 4">
    <name type="scientific">Drechmeria coniospora</name>
    <name type="common">Nematophagous fungus</name>
    <name type="synonym">Meria coniospora</name>
    <dbReference type="NCBI Taxonomy" id="98403"/>
    <lineage>
        <taxon>Eukaryota</taxon>
        <taxon>Fungi</taxon>
        <taxon>Dikarya</taxon>
        <taxon>Ascomycota</taxon>
        <taxon>Pezizomycotina</taxon>
        <taxon>Sordariomycetes</taxon>
        <taxon>Hypocreomycetidae</taxon>
        <taxon>Hypocreales</taxon>
        <taxon>Ophiocordycipitaceae</taxon>
        <taxon>Drechmeria</taxon>
    </lineage>
</organism>